<proteinExistence type="predicted"/>
<evidence type="ECO:0000313" key="1">
    <source>
        <dbReference type="EMBL" id="KAH9556520.1"/>
    </source>
</evidence>
<sequence length="111" mass="12176">MVTGMTNGQSVHRSRKWWNGDTESKCFELLQGLELSGYSRCCCNGAIVVVTRCDDLCVLNVVANVVVTRCDHLCVLNVVANVVVTRCDHLCVLNVLVANVVCVVLCFPDVF</sequence>
<organism evidence="1 2">
    <name type="scientific">Sphagnum magellanicum</name>
    <dbReference type="NCBI Taxonomy" id="128215"/>
    <lineage>
        <taxon>Eukaryota</taxon>
        <taxon>Viridiplantae</taxon>
        <taxon>Streptophyta</taxon>
        <taxon>Embryophyta</taxon>
        <taxon>Bryophyta</taxon>
        <taxon>Sphagnophytina</taxon>
        <taxon>Sphagnopsida</taxon>
        <taxon>Sphagnales</taxon>
        <taxon>Sphagnaceae</taxon>
        <taxon>Sphagnum</taxon>
    </lineage>
</organism>
<protein>
    <submittedName>
        <fullName evidence="1">Uncharacterized protein</fullName>
    </submittedName>
</protein>
<dbReference type="EMBL" id="CM038913">
    <property type="protein sequence ID" value="KAH9556520.1"/>
    <property type="molecule type" value="Genomic_DNA"/>
</dbReference>
<evidence type="ECO:0000313" key="2">
    <source>
        <dbReference type="Proteomes" id="UP000828922"/>
    </source>
</evidence>
<keyword evidence="2" id="KW-1185">Reference proteome</keyword>
<accession>A0ACB8HJX2</accession>
<gene>
    <name evidence="1" type="ORF">CY35_07G033000</name>
</gene>
<dbReference type="Proteomes" id="UP000828922">
    <property type="component" value="Linkage Group LG07"/>
</dbReference>
<comment type="caution">
    <text evidence="1">The sequence shown here is derived from an EMBL/GenBank/DDBJ whole genome shotgun (WGS) entry which is preliminary data.</text>
</comment>
<name>A0ACB8HJX2_9BRYO</name>
<reference evidence="2" key="1">
    <citation type="journal article" date="2022" name="New Phytol.">
        <title>Phylogenomic structure and speciation in an emerging model: the Sphagnum magellanicum complex (Bryophyta).</title>
        <authorList>
            <person name="Shaw A.J."/>
            <person name="Piatkowski B."/>
            <person name="Duffy A.M."/>
            <person name="Aguero B."/>
            <person name="Imwattana K."/>
            <person name="Nieto-Lugilde M."/>
            <person name="Healey A."/>
            <person name="Weston D.J."/>
            <person name="Patel M.N."/>
            <person name="Schmutz J."/>
            <person name="Grimwood J."/>
            <person name="Yavitt J.B."/>
            <person name="Hassel K."/>
            <person name="Stenoien H.K."/>
            <person name="Flatberg K.I."/>
            <person name="Bickford C.P."/>
            <person name="Hicks K.A."/>
        </authorList>
    </citation>
    <scope>NUCLEOTIDE SEQUENCE [LARGE SCALE GENOMIC DNA]</scope>
</reference>